<keyword evidence="8 9" id="KW-0472">Membrane</keyword>
<keyword evidence="5" id="KW-0547">Nucleotide-binding</keyword>
<evidence type="ECO:0000256" key="1">
    <source>
        <dbReference type="ARBA" id="ARBA00004651"/>
    </source>
</evidence>
<dbReference type="SMART" id="SM00100">
    <property type="entry name" value="cNMP"/>
    <property type="match status" value="1"/>
</dbReference>
<feature type="transmembrane region" description="Helical" evidence="9">
    <location>
        <begin position="161"/>
        <end position="178"/>
    </location>
</feature>
<sequence>MLIFFKRLAAYFRRQSFWFGLILAAIILQTAFRLAMPLAFQAVFDVGIAHQDLDFLWTLFGVMTVFWLVQALASLGQDAAAARAGLTIIQQLRERMYDLVMSLSPARLQKLRGGDLPARFSTDLLLIEQAVVQTTHVVMFSVLNVLLSLGLLIYLDWRLALLTVVGMLAGLQLPKLFSKQAHQANYDRKNSEGRLLDNIQEQVFAGEVIQAFNLNPMMRARFTGQVDQLDRKAMAAYRADALVGRSGSQSASFLQIAILILGGFFVIKGSLTIGTMVAFSALLQNLVAGISHLSGAVPQIVKAGSSMKRVDELFAYSDDRPAETRFEVLPKPDHALSLSQVTFAYPQQRPTLLDVSFEAGRGTRTALVGASGSGKSTLLKLIMGFEEPLAGVMALDGHDAAAYSKSAWREHLSLVPQEPYLFHMSVRDNIRLGNLAADDDAVAAAAAAAGIDDAIRALPEGYATLVGDAGVRLSGGQKQRLAVARAVLRQPFVLVLDEATSALDPKTEREVMAALEQAVSDAVLLTVTHRLQTVVAYEQILVMDAGRIVARGNHQSLLASNDLYRGLWDKQQGFTISADGTKAEITQKRLARIDLFADVEPEALSTLCGLFTSRLVPEKTAIFKKGDAADRFCIIADGMVEVLPYAEGETRFKRMLLDTGDFFGELALLDDVPRSATVLTRTPTLLLELRRDHFHTMMDVSPALRERIKRAARGRRDEASGHAPG</sequence>
<dbReference type="InterPro" id="IPR039421">
    <property type="entry name" value="Type_1_exporter"/>
</dbReference>
<dbReference type="InterPro" id="IPR003593">
    <property type="entry name" value="AAA+_ATPase"/>
</dbReference>
<dbReference type="CDD" id="cd07346">
    <property type="entry name" value="ABC_6TM_exporters"/>
    <property type="match status" value="1"/>
</dbReference>
<evidence type="ECO:0000259" key="11">
    <source>
        <dbReference type="PROSITE" id="PS50893"/>
    </source>
</evidence>
<dbReference type="Pfam" id="PF00027">
    <property type="entry name" value="cNMP_binding"/>
    <property type="match status" value="1"/>
</dbReference>
<feature type="transmembrane region" description="Helical" evidence="9">
    <location>
        <begin position="137"/>
        <end position="155"/>
    </location>
</feature>
<evidence type="ECO:0000256" key="3">
    <source>
        <dbReference type="ARBA" id="ARBA00022475"/>
    </source>
</evidence>
<dbReference type="PROSITE" id="PS00211">
    <property type="entry name" value="ABC_TRANSPORTER_1"/>
    <property type="match status" value="1"/>
</dbReference>
<evidence type="ECO:0000256" key="9">
    <source>
        <dbReference type="SAM" id="Phobius"/>
    </source>
</evidence>
<organism evidence="13 14">
    <name type="scientific">Acanthopleuribacter pedis</name>
    <dbReference type="NCBI Taxonomy" id="442870"/>
    <lineage>
        <taxon>Bacteria</taxon>
        <taxon>Pseudomonadati</taxon>
        <taxon>Acidobacteriota</taxon>
        <taxon>Holophagae</taxon>
        <taxon>Acanthopleuribacterales</taxon>
        <taxon>Acanthopleuribacteraceae</taxon>
        <taxon>Acanthopleuribacter</taxon>
    </lineage>
</organism>
<dbReference type="PROSITE" id="PS00889">
    <property type="entry name" value="CNMP_BINDING_2"/>
    <property type="match status" value="1"/>
</dbReference>
<keyword evidence="14" id="KW-1185">Reference proteome</keyword>
<comment type="caution">
    <text evidence="13">The sequence shown here is derived from an EMBL/GenBank/DDBJ whole genome shotgun (WGS) entry which is preliminary data.</text>
</comment>
<dbReference type="Gene3D" id="3.40.50.300">
    <property type="entry name" value="P-loop containing nucleotide triphosphate hydrolases"/>
    <property type="match status" value="1"/>
</dbReference>
<evidence type="ECO:0000256" key="4">
    <source>
        <dbReference type="ARBA" id="ARBA00022692"/>
    </source>
</evidence>
<evidence type="ECO:0000256" key="2">
    <source>
        <dbReference type="ARBA" id="ARBA00022448"/>
    </source>
</evidence>
<evidence type="ECO:0000313" key="14">
    <source>
        <dbReference type="Proteomes" id="UP000664417"/>
    </source>
</evidence>
<keyword evidence="3" id="KW-1003">Cell membrane</keyword>
<dbReference type="Pfam" id="PF00005">
    <property type="entry name" value="ABC_tran"/>
    <property type="match status" value="1"/>
</dbReference>
<dbReference type="InterPro" id="IPR017871">
    <property type="entry name" value="ABC_transporter-like_CS"/>
</dbReference>
<feature type="domain" description="Cyclic nucleotide-binding" evidence="10">
    <location>
        <begin position="595"/>
        <end position="707"/>
    </location>
</feature>
<feature type="transmembrane region" description="Helical" evidence="9">
    <location>
        <begin position="16"/>
        <end position="35"/>
    </location>
</feature>
<dbReference type="EMBL" id="JAFREP010000002">
    <property type="protein sequence ID" value="MBO1317406.1"/>
    <property type="molecule type" value="Genomic_DNA"/>
</dbReference>
<evidence type="ECO:0000313" key="13">
    <source>
        <dbReference type="EMBL" id="MBO1317406.1"/>
    </source>
</evidence>
<dbReference type="AlphaFoldDB" id="A0A8J7U3M2"/>
<dbReference type="InterPro" id="IPR027417">
    <property type="entry name" value="P-loop_NTPase"/>
</dbReference>
<dbReference type="PROSITE" id="PS50893">
    <property type="entry name" value="ABC_TRANSPORTER_2"/>
    <property type="match status" value="1"/>
</dbReference>
<reference evidence="13" key="1">
    <citation type="submission" date="2021-03" db="EMBL/GenBank/DDBJ databases">
        <authorList>
            <person name="Wang G."/>
        </authorList>
    </citation>
    <scope>NUCLEOTIDE SEQUENCE</scope>
    <source>
        <strain evidence="13">KCTC 12899</strain>
    </source>
</reference>
<dbReference type="RefSeq" id="WP_207856642.1">
    <property type="nucleotide sequence ID" value="NZ_JAFREP010000002.1"/>
</dbReference>
<feature type="domain" description="ABC transporter" evidence="11">
    <location>
        <begin position="336"/>
        <end position="570"/>
    </location>
</feature>
<dbReference type="FunFam" id="3.40.50.300:FF:000221">
    <property type="entry name" value="Multidrug ABC transporter ATP-binding protein"/>
    <property type="match status" value="1"/>
</dbReference>
<dbReference type="SUPFAM" id="SSF52540">
    <property type="entry name" value="P-loop containing nucleoside triphosphate hydrolases"/>
    <property type="match status" value="1"/>
</dbReference>
<gene>
    <name evidence="13" type="ORF">J3U88_02965</name>
</gene>
<dbReference type="InterPro" id="IPR011527">
    <property type="entry name" value="ABC1_TM_dom"/>
</dbReference>
<dbReference type="PANTHER" id="PTHR43394:SF1">
    <property type="entry name" value="ATP-BINDING CASSETTE SUB-FAMILY B MEMBER 10, MITOCHONDRIAL"/>
    <property type="match status" value="1"/>
</dbReference>
<dbReference type="PANTHER" id="PTHR43394">
    <property type="entry name" value="ATP-DEPENDENT PERMEASE MDL1, MITOCHONDRIAL"/>
    <property type="match status" value="1"/>
</dbReference>
<dbReference type="Pfam" id="PF00664">
    <property type="entry name" value="ABC_membrane"/>
    <property type="match status" value="1"/>
</dbReference>
<dbReference type="GO" id="GO:0016887">
    <property type="term" value="F:ATP hydrolysis activity"/>
    <property type="evidence" value="ECO:0007669"/>
    <property type="project" value="InterPro"/>
</dbReference>
<dbReference type="GO" id="GO:0015421">
    <property type="term" value="F:ABC-type oligopeptide transporter activity"/>
    <property type="evidence" value="ECO:0007669"/>
    <property type="project" value="TreeGrafter"/>
</dbReference>
<evidence type="ECO:0000256" key="7">
    <source>
        <dbReference type="ARBA" id="ARBA00022989"/>
    </source>
</evidence>
<dbReference type="Proteomes" id="UP000664417">
    <property type="component" value="Unassembled WGS sequence"/>
</dbReference>
<dbReference type="PROSITE" id="PS50929">
    <property type="entry name" value="ABC_TM1F"/>
    <property type="match status" value="1"/>
</dbReference>
<feature type="transmembrane region" description="Helical" evidence="9">
    <location>
        <begin position="256"/>
        <end position="283"/>
    </location>
</feature>
<evidence type="ECO:0000259" key="12">
    <source>
        <dbReference type="PROSITE" id="PS50929"/>
    </source>
</evidence>
<keyword evidence="6 13" id="KW-0067">ATP-binding</keyword>
<dbReference type="Gene3D" id="1.20.1560.10">
    <property type="entry name" value="ABC transporter type 1, transmembrane domain"/>
    <property type="match status" value="1"/>
</dbReference>
<dbReference type="InterPro" id="IPR000595">
    <property type="entry name" value="cNMP-bd_dom"/>
</dbReference>
<dbReference type="Gene3D" id="2.60.120.10">
    <property type="entry name" value="Jelly Rolls"/>
    <property type="match status" value="1"/>
</dbReference>
<dbReference type="InterPro" id="IPR036640">
    <property type="entry name" value="ABC1_TM_sf"/>
</dbReference>
<protein>
    <submittedName>
        <fullName evidence="13">ATP-binding cassette domain-containing protein</fullName>
    </submittedName>
</protein>
<dbReference type="GO" id="GO:0005886">
    <property type="term" value="C:plasma membrane"/>
    <property type="evidence" value="ECO:0007669"/>
    <property type="project" value="UniProtKB-SubCell"/>
</dbReference>
<accession>A0A8J7U3M2</accession>
<evidence type="ECO:0000256" key="6">
    <source>
        <dbReference type="ARBA" id="ARBA00022840"/>
    </source>
</evidence>
<dbReference type="CDD" id="cd00038">
    <property type="entry name" value="CAP_ED"/>
    <property type="match status" value="1"/>
</dbReference>
<feature type="domain" description="ABC transmembrane type-1" evidence="12">
    <location>
        <begin position="21"/>
        <end position="302"/>
    </location>
</feature>
<dbReference type="InterPro" id="IPR003439">
    <property type="entry name" value="ABC_transporter-like_ATP-bd"/>
</dbReference>
<keyword evidence="7 9" id="KW-1133">Transmembrane helix</keyword>
<keyword evidence="2" id="KW-0813">Transport</keyword>
<dbReference type="PROSITE" id="PS50042">
    <property type="entry name" value="CNMP_BINDING_3"/>
    <property type="match status" value="1"/>
</dbReference>
<evidence type="ECO:0000259" key="10">
    <source>
        <dbReference type="PROSITE" id="PS50042"/>
    </source>
</evidence>
<comment type="subcellular location">
    <subcellularLocation>
        <location evidence="1">Cell membrane</location>
        <topology evidence="1">Multi-pass membrane protein</topology>
    </subcellularLocation>
</comment>
<dbReference type="InterPro" id="IPR014710">
    <property type="entry name" value="RmlC-like_jellyroll"/>
</dbReference>
<feature type="transmembrane region" description="Helical" evidence="9">
    <location>
        <begin position="55"/>
        <end position="73"/>
    </location>
</feature>
<dbReference type="InterPro" id="IPR018488">
    <property type="entry name" value="cNMP-bd_CS"/>
</dbReference>
<dbReference type="InterPro" id="IPR018490">
    <property type="entry name" value="cNMP-bd_dom_sf"/>
</dbReference>
<dbReference type="SMART" id="SM00382">
    <property type="entry name" value="AAA"/>
    <property type="match status" value="1"/>
</dbReference>
<evidence type="ECO:0000256" key="8">
    <source>
        <dbReference type="ARBA" id="ARBA00023136"/>
    </source>
</evidence>
<proteinExistence type="predicted"/>
<evidence type="ECO:0000256" key="5">
    <source>
        <dbReference type="ARBA" id="ARBA00022741"/>
    </source>
</evidence>
<dbReference type="GO" id="GO:0005524">
    <property type="term" value="F:ATP binding"/>
    <property type="evidence" value="ECO:0007669"/>
    <property type="project" value="UniProtKB-KW"/>
</dbReference>
<dbReference type="SUPFAM" id="SSF90123">
    <property type="entry name" value="ABC transporter transmembrane region"/>
    <property type="match status" value="1"/>
</dbReference>
<name>A0A8J7U3M2_9BACT</name>
<keyword evidence="4 9" id="KW-0812">Transmembrane</keyword>
<dbReference type="SUPFAM" id="SSF51206">
    <property type="entry name" value="cAMP-binding domain-like"/>
    <property type="match status" value="1"/>
</dbReference>